<name>A0A1L7CLW6_CORFL</name>
<dbReference type="EMBL" id="CP009246">
    <property type="protein sequence ID" value="APT86822.1"/>
    <property type="molecule type" value="Genomic_DNA"/>
</dbReference>
<accession>A0A1L7CLW6</accession>
<dbReference type="InterPro" id="IPR029056">
    <property type="entry name" value="Ribokinase-like"/>
</dbReference>
<keyword evidence="7 11" id="KW-0418">Kinase</keyword>
<reference evidence="12 14" key="1">
    <citation type="submission" date="2014-08" db="EMBL/GenBank/DDBJ databases">
        <title>Complete genome sequence of Corynebacterium flavescens OJ8(T)(=DSM 20296(T)), isolated from cheese.</title>
        <authorList>
            <person name="Ruckert C."/>
            <person name="Albersmeier A."/>
            <person name="Winkler A."/>
            <person name="Kalinowski J."/>
        </authorList>
    </citation>
    <scope>NUCLEOTIDE SEQUENCE [LARGE SCALE GENOMIC DNA]</scope>
    <source>
        <strain evidence="12 14">OJ8</strain>
    </source>
</reference>
<dbReference type="EMBL" id="BJNB01000006">
    <property type="protein sequence ID" value="GEB97137.1"/>
    <property type="molecule type" value="Genomic_DNA"/>
</dbReference>
<comment type="cofactor">
    <cofactor evidence="2 11">
        <name>Mg(2+)</name>
        <dbReference type="ChEBI" id="CHEBI:18420"/>
    </cofactor>
</comment>
<dbReference type="RefSeq" id="WP_075729789.1">
    <property type="nucleotide sequence ID" value="NZ_BJNB01000006.1"/>
</dbReference>
<evidence type="ECO:0000313" key="15">
    <source>
        <dbReference type="Proteomes" id="UP000315353"/>
    </source>
</evidence>
<dbReference type="KEGG" id="cfc:CFLV_06230"/>
<dbReference type="PRINTS" id="PR01099">
    <property type="entry name" value="HYETHTZKNASE"/>
</dbReference>
<dbReference type="OrthoDB" id="8909021at2"/>
<feature type="binding site" evidence="11">
    <location>
        <position position="196"/>
    </location>
    <ligand>
        <name>substrate</name>
    </ligand>
</feature>
<evidence type="ECO:0000313" key="14">
    <source>
        <dbReference type="Proteomes" id="UP000185479"/>
    </source>
</evidence>
<comment type="catalytic activity">
    <reaction evidence="1 11">
        <text>5-(2-hydroxyethyl)-4-methylthiazole + ATP = 4-methyl-5-(2-phosphooxyethyl)-thiazole + ADP + H(+)</text>
        <dbReference type="Rhea" id="RHEA:24212"/>
        <dbReference type="ChEBI" id="CHEBI:15378"/>
        <dbReference type="ChEBI" id="CHEBI:17957"/>
        <dbReference type="ChEBI" id="CHEBI:30616"/>
        <dbReference type="ChEBI" id="CHEBI:58296"/>
        <dbReference type="ChEBI" id="CHEBI:456216"/>
        <dbReference type="EC" id="2.7.1.50"/>
    </reaction>
</comment>
<dbReference type="HAMAP" id="MF_00228">
    <property type="entry name" value="Thz_kinase"/>
    <property type="match status" value="1"/>
</dbReference>
<dbReference type="SUPFAM" id="SSF53613">
    <property type="entry name" value="Ribokinase-like"/>
    <property type="match status" value="1"/>
</dbReference>
<evidence type="ECO:0000256" key="5">
    <source>
        <dbReference type="ARBA" id="ARBA00022723"/>
    </source>
</evidence>
<evidence type="ECO:0000256" key="10">
    <source>
        <dbReference type="ARBA" id="ARBA00022977"/>
    </source>
</evidence>
<proteinExistence type="inferred from homology"/>
<dbReference type="GO" id="GO:0000287">
    <property type="term" value="F:magnesium ion binding"/>
    <property type="evidence" value="ECO:0007669"/>
    <property type="project" value="UniProtKB-UniRule"/>
</dbReference>
<dbReference type="Proteomes" id="UP000315353">
    <property type="component" value="Unassembled WGS sequence"/>
</dbReference>
<keyword evidence="5 11" id="KW-0479">Metal-binding</keyword>
<evidence type="ECO:0000256" key="6">
    <source>
        <dbReference type="ARBA" id="ARBA00022741"/>
    </source>
</evidence>
<dbReference type="GO" id="GO:0009229">
    <property type="term" value="P:thiamine diphosphate biosynthetic process"/>
    <property type="evidence" value="ECO:0007669"/>
    <property type="project" value="UniProtKB-UniRule"/>
</dbReference>
<evidence type="ECO:0000256" key="1">
    <source>
        <dbReference type="ARBA" id="ARBA00001771"/>
    </source>
</evidence>
<dbReference type="UniPathway" id="UPA00060">
    <property type="reaction ID" value="UER00139"/>
</dbReference>
<dbReference type="Gene3D" id="3.40.1190.20">
    <property type="match status" value="1"/>
</dbReference>
<keyword evidence="14" id="KW-1185">Reference proteome</keyword>
<dbReference type="AlphaFoldDB" id="A0A1L7CLW6"/>
<dbReference type="STRING" id="28028.CFLV_06230"/>
<dbReference type="GeneID" id="82880310"/>
<evidence type="ECO:0000256" key="11">
    <source>
        <dbReference type="HAMAP-Rule" id="MF_00228"/>
    </source>
</evidence>
<keyword evidence="10 11" id="KW-0784">Thiamine biosynthesis</keyword>
<sequence>MDSAYSRAREAVRSNAPLIQCLTNSVVMDVTANVLLAAGASPAMCDTPEEAGAFAQVAQGVLINAGTPSQESYAGMRAAIAGANSAGTPWVLDPVGAGALAYRTEFMLSILGEKPAAIRGNASEIIALSRAGAGGRGVDSTDGVDAALPAALALARRTGAVVAVSGERDLIVRVQGGSERAVYLHSGDPMLQLVIGTGCSLGALVAAYLAAWQDPFEAVLAAHAHMGAAGQVAASTCHAPGSFAVAWIDALYELDGQAIASSGRIEEIAQV</sequence>
<organism evidence="12 14">
    <name type="scientific">Corynebacterium flavescens</name>
    <dbReference type="NCBI Taxonomy" id="28028"/>
    <lineage>
        <taxon>Bacteria</taxon>
        <taxon>Bacillati</taxon>
        <taxon>Actinomycetota</taxon>
        <taxon>Actinomycetes</taxon>
        <taxon>Mycobacteriales</taxon>
        <taxon>Corynebacteriaceae</taxon>
        <taxon>Corynebacterium</taxon>
    </lineage>
</organism>
<protein>
    <recommendedName>
        <fullName evidence="11">Hydroxyethylthiazole kinase</fullName>
        <ecNumber evidence="11">2.7.1.50</ecNumber>
    </recommendedName>
    <alternativeName>
        <fullName evidence="11">4-methyl-5-beta-hydroxyethylthiazole kinase</fullName>
        <shortName evidence="11">TH kinase</shortName>
        <shortName evidence="11">Thz kinase</shortName>
    </alternativeName>
</protein>
<dbReference type="PIRSF" id="PIRSF000513">
    <property type="entry name" value="Thz_kinase"/>
    <property type="match status" value="1"/>
</dbReference>
<keyword evidence="8 11" id="KW-0067">ATP-binding</keyword>
<dbReference type="GO" id="GO:0009228">
    <property type="term" value="P:thiamine biosynthetic process"/>
    <property type="evidence" value="ECO:0007669"/>
    <property type="project" value="UniProtKB-KW"/>
</dbReference>
<evidence type="ECO:0000256" key="2">
    <source>
        <dbReference type="ARBA" id="ARBA00001946"/>
    </source>
</evidence>
<dbReference type="EC" id="2.7.1.50" evidence="11"/>
<evidence type="ECO:0000256" key="4">
    <source>
        <dbReference type="ARBA" id="ARBA00022679"/>
    </source>
</evidence>
<evidence type="ECO:0000313" key="12">
    <source>
        <dbReference type="EMBL" id="APT86822.1"/>
    </source>
</evidence>
<evidence type="ECO:0000256" key="8">
    <source>
        <dbReference type="ARBA" id="ARBA00022840"/>
    </source>
</evidence>
<dbReference type="NCBIfam" id="NF006830">
    <property type="entry name" value="PRK09355.1"/>
    <property type="match status" value="1"/>
</dbReference>
<evidence type="ECO:0000256" key="7">
    <source>
        <dbReference type="ARBA" id="ARBA00022777"/>
    </source>
</evidence>
<dbReference type="GO" id="GO:0004417">
    <property type="term" value="F:hydroxyethylthiazole kinase activity"/>
    <property type="evidence" value="ECO:0007669"/>
    <property type="project" value="UniProtKB-UniRule"/>
</dbReference>
<evidence type="ECO:0000313" key="13">
    <source>
        <dbReference type="EMBL" id="GEB97137.1"/>
    </source>
</evidence>
<feature type="binding site" evidence="11">
    <location>
        <position position="165"/>
    </location>
    <ligand>
        <name>ATP</name>
        <dbReference type="ChEBI" id="CHEBI:30616"/>
    </ligand>
</feature>
<feature type="binding site" evidence="11">
    <location>
        <position position="119"/>
    </location>
    <ligand>
        <name>ATP</name>
        <dbReference type="ChEBI" id="CHEBI:30616"/>
    </ligand>
</feature>
<evidence type="ECO:0000256" key="9">
    <source>
        <dbReference type="ARBA" id="ARBA00022842"/>
    </source>
</evidence>
<comment type="pathway">
    <text evidence="3 11">Cofactor biosynthesis; thiamine diphosphate biosynthesis; 4-methyl-5-(2-phosphoethyl)-thiazole from 5-(2-hydroxyethyl)-4-methylthiazole: step 1/1.</text>
</comment>
<gene>
    <name evidence="11 13" type="primary">thiM</name>
    <name evidence="13" type="ORF">CFL01nite_06320</name>
    <name evidence="12" type="ORF">CFLV_06230</name>
</gene>
<evidence type="ECO:0000256" key="3">
    <source>
        <dbReference type="ARBA" id="ARBA00004868"/>
    </source>
</evidence>
<comment type="function">
    <text evidence="11">Catalyzes the phosphorylation of the hydroxyl group of 4-methyl-5-beta-hydroxyethylthiazole (THZ).</text>
</comment>
<keyword evidence="6 11" id="KW-0547">Nucleotide-binding</keyword>
<keyword evidence="9 11" id="KW-0460">Magnesium</keyword>
<dbReference type="CDD" id="cd01170">
    <property type="entry name" value="THZ_kinase"/>
    <property type="match status" value="1"/>
</dbReference>
<feature type="binding site" evidence="11">
    <location>
        <position position="44"/>
    </location>
    <ligand>
        <name>substrate</name>
    </ligand>
</feature>
<reference evidence="13 15" key="2">
    <citation type="submission" date="2019-06" db="EMBL/GenBank/DDBJ databases">
        <title>Whole genome shotgun sequence of Corynebacterium flavescens NBRC 14136.</title>
        <authorList>
            <person name="Hosoyama A."/>
            <person name="Uohara A."/>
            <person name="Ohji S."/>
            <person name="Ichikawa N."/>
        </authorList>
    </citation>
    <scope>NUCLEOTIDE SEQUENCE [LARGE SCALE GENOMIC DNA]</scope>
    <source>
        <strain evidence="13 15">NBRC 14136</strain>
    </source>
</reference>
<dbReference type="GO" id="GO:0005524">
    <property type="term" value="F:ATP binding"/>
    <property type="evidence" value="ECO:0007669"/>
    <property type="project" value="UniProtKB-UniRule"/>
</dbReference>
<dbReference type="Proteomes" id="UP000185479">
    <property type="component" value="Chromosome"/>
</dbReference>
<dbReference type="InterPro" id="IPR000417">
    <property type="entry name" value="Hyethyz_kinase"/>
</dbReference>
<comment type="similarity">
    <text evidence="11">Belongs to the Thz kinase family.</text>
</comment>
<dbReference type="Pfam" id="PF02110">
    <property type="entry name" value="HK"/>
    <property type="match status" value="1"/>
</dbReference>
<keyword evidence="4 11" id="KW-0808">Transferase</keyword>